<dbReference type="Proteomes" id="UP001386972">
    <property type="component" value="Unassembled WGS sequence"/>
</dbReference>
<keyword evidence="2" id="KW-1185">Reference proteome</keyword>
<reference evidence="1 2" key="1">
    <citation type="submission" date="2024-03" db="EMBL/GenBank/DDBJ databases">
        <title>Screening, Identification and Application of a Plant Lactobacillus Strain.</title>
        <authorList>
            <person name="Li Y.L."/>
        </authorList>
    </citation>
    <scope>NUCLEOTIDE SEQUENCE [LARGE SCALE GENOMIC DNA]</scope>
    <source>
        <strain evidence="1 2">JDB</strain>
    </source>
</reference>
<evidence type="ECO:0000313" key="2">
    <source>
        <dbReference type="Proteomes" id="UP001386972"/>
    </source>
</evidence>
<evidence type="ECO:0008006" key="3">
    <source>
        <dbReference type="Google" id="ProtNLM"/>
    </source>
</evidence>
<name>A0ABU8ZV82_9PSED</name>
<proteinExistence type="predicted"/>
<organism evidence="1 2">
    <name type="scientific">Pseudomonas shirazensis</name>
    <dbReference type="NCBI Taxonomy" id="2745494"/>
    <lineage>
        <taxon>Bacteria</taxon>
        <taxon>Pseudomonadati</taxon>
        <taxon>Pseudomonadota</taxon>
        <taxon>Gammaproteobacteria</taxon>
        <taxon>Pseudomonadales</taxon>
        <taxon>Pseudomonadaceae</taxon>
        <taxon>Pseudomonas</taxon>
    </lineage>
</organism>
<dbReference type="RefSeq" id="WP_340609816.1">
    <property type="nucleotide sequence ID" value="NZ_JBBNAW010000001.1"/>
</dbReference>
<protein>
    <recommendedName>
        <fullName evidence="3">Phage ABA sandwich domain-containing protein</fullName>
    </recommendedName>
</protein>
<gene>
    <name evidence="1" type="ORF">WLF18_01180</name>
</gene>
<sequence>MSDQQLLDLAAKAAMRAGLKLECPDELDGVYVSRCSGRNGYTWNPLEDDGDALRLAVKLGIKMRWHAVLNQALAWPCAGHTLELQENGEDHAGDPFAATRRAIVRAAAEIGKAMQEKH</sequence>
<comment type="caution">
    <text evidence="1">The sequence shown here is derived from an EMBL/GenBank/DDBJ whole genome shotgun (WGS) entry which is preliminary data.</text>
</comment>
<dbReference type="EMBL" id="JBBNAW010000001">
    <property type="protein sequence ID" value="MEK2607720.1"/>
    <property type="molecule type" value="Genomic_DNA"/>
</dbReference>
<evidence type="ECO:0000313" key="1">
    <source>
        <dbReference type="EMBL" id="MEK2607720.1"/>
    </source>
</evidence>
<accession>A0ABU8ZV82</accession>